<feature type="transmembrane region" description="Helical" evidence="1">
    <location>
        <begin position="256"/>
        <end position="279"/>
    </location>
</feature>
<feature type="transmembrane region" description="Helical" evidence="1">
    <location>
        <begin position="169"/>
        <end position="188"/>
    </location>
</feature>
<keyword evidence="1" id="KW-0812">Transmembrane</keyword>
<keyword evidence="1" id="KW-1133">Transmembrane helix</keyword>
<evidence type="ECO:0008006" key="4">
    <source>
        <dbReference type="Google" id="ProtNLM"/>
    </source>
</evidence>
<feature type="transmembrane region" description="Helical" evidence="1">
    <location>
        <begin position="113"/>
        <end position="131"/>
    </location>
</feature>
<accession>A0A327SB39</accession>
<feature type="transmembrane region" description="Helical" evidence="1">
    <location>
        <begin position="200"/>
        <end position="223"/>
    </location>
</feature>
<dbReference type="Proteomes" id="UP000248987">
    <property type="component" value="Unassembled WGS sequence"/>
</dbReference>
<keyword evidence="1" id="KW-0472">Membrane</keyword>
<name>A0A327SB39_9FLAO</name>
<keyword evidence="3" id="KW-1185">Reference proteome</keyword>
<evidence type="ECO:0000313" key="2">
    <source>
        <dbReference type="EMBL" id="RAJ24863.1"/>
    </source>
</evidence>
<feature type="transmembrane region" description="Helical" evidence="1">
    <location>
        <begin position="87"/>
        <end position="106"/>
    </location>
</feature>
<sequence length="305" mass="34817">MAIRYIEGSKIIRGHKSMIYSIILTIKSMKRTKYAFKVVFFCYVCHTYLYQSIMKIWHALMPNWVISVLLALIISLNLISFLNGFPLLSKVTALIVIPVLLVFYFYKQKLMATVFFTILMLAFLSILFRSFDGYDLLSKFSESSILAAYVLIIFVMLGKFKDIKFEGLVSWYLVLILLVNTYLMYAMFSSVKDSFQDSVILTLTVSRGVALLIMGFLAFAIYLSQESAQSILFLTVVCCFVFSDVLGFITTMYVDFWAFSAIHEILQATGLFLFVLYVYNHQQKSKVTVASNEANVTVPANHVTT</sequence>
<reference evidence="2 3" key="1">
    <citation type="submission" date="2018-06" db="EMBL/GenBank/DDBJ databases">
        <title>Genomic Encyclopedia of Archaeal and Bacterial Type Strains, Phase II (KMG-II): from individual species to whole genera.</title>
        <authorList>
            <person name="Goeker M."/>
        </authorList>
    </citation>
    <scope>NUCLEOTIDE SEQUENCE [LARGE SCALE GENOMIC DNA]</scope>
    <source>
        <strain evidence="2 3">DSM 12408</strain>
    </source>
</reference>
<evidence type="ECO:0000313" key="3">
    <source>
        <dbReference type="Proteomes" id="UP000248987"/>
    </source>
</evidence>
<protein>
    <recommendedName>
        <fullName evidence="4">YhhN-like protein</fullName>
    </recommendedName>
</protein>
<feature type="transmembrane region" description="Helical" evidence="1">
    <location>
        <begin position="63"/>
        <end position="81"/>
    </location>
</feature>
<gene>
    <name evidence="2" type="ORF">LX77_01862</name>
</gene>
<proteinExistence type="predicted"/>
<feature type="transmembrane region" description="Helical" evidence="1">
    <location>
        <begin position="230"/>
        <end position="250"/>
    </location>
</feature>
<comment type="caution">
    <text evidence="2">The sequence shown here is derived from an EMBL/GenBank/DDBJ whole genome shotgun (WGS) entry which is preliminary data.</text>
</comment>
<organism evidence="2 3">
    <name type="scientific">Gelidibacter algens</name>
    <dbReference type="NCBI Taxonomy" id="49280"/>
    <lineage>
        <taxon>Bacteria</taxon>
        <taxon>Pseudomonadati</taxon>
        <taxon>Bacteroidota</taxon>
        <taxon>Flavobacteriia</taxon>
        <taxon>Flavobacteriales</taxon>
        <taxon>Flavobacteriaceae</taxon>
        <taxon>Gelidibacter</taxon>
    </lineage>
</organism>
<dbReference type="AlphaFoldDB" id="A0A327SB39"/>
<evidence type="ECO:0000256" key="1">
    <source>
        <dbReference type="SAM" id="Phobius"/>
    </source>
</evidence>
<feature type="transmembrane region" description="Helical" evidence="1">
    <location>
        <begin position="137"/>
        <end position="157"/>
    </location>
</feature>
<dbReference type="EMBL" id="QLLQ01000005">
    <property type="protein sequence ID" value="RAJ24863.1"/>
    <property type="molecule type" value="Genomic_DNA"/>
</dbReference>